<reference evidence="2" key="2">
    <citation type="submission" date="2022-10" db="EMBL/GenBank/DDBJ databases">
        <authorList>
            <person name="Aronson H.S."/>
        </authorList>
    </citation>
    <scope>NUCLEOTIDE SEQUENCE</scope>
    <source>
        <strain evidence="2">RS19-109</strain>
    </source>
</reference>
<evidence type="ECO:0000256" key="1">
    <source>
        <dbReference type="SAM" id="Phobius"/>
    </source>
</evidence>
<dbReference type="AlphaFoldDB" id="A0A9X4RMN9"/>
<sequence>MRPLFFTVLLSGFFLPESALAFQPHAYSGLYIHQLAHFFLIVSLFFFAVKARQTRLAALKAWQYIIAGTWILMLWSGATMLGHFLDLEIEDALFLPPGADIPLLHLAGWQEGLYYLLKLDHLLAVPAMFLFYRGLKLLRQGASPPSSSGQDHA</sequence>
<comment type="caution">
    <text evidence="2">The sequence shown here is derived from an EMBL/GenBank/DDBJ whole genome shotgun (WGS) entry which is preliminary data.</text>
</comment>
<dbReference type="Proteomes" id="UP001154240">
    <property type="component" value="Unassembled WGS sequence"/>
</dbReference>
<proteinExistence type="predicted"/>
<dbReference type="EMBL" id="JAPHEH010000001">
    <property type="protein sequence ID" value="MDG4476525.1"/>
    <property type="molecule type" value="Genomic_DNA"/>
</dbReference>
<feature type="transmembrane region" description="Helical" evidence="1">
    <location>
        <begin position="31"/>
        <end position="49"/>
    </location>
</feature>
<gene>
    <name evidence="2" type="ORF">OLX77_10210</name>
</gene>
<organism evidence="2 3">
    <name type="scientific">Thiovibrio frasassiensis</name>
    <dbReference type="NCBI Taxonomy" id="2984131"/>
    <lineage>
        <taxon>Bacteria</taxon>
        <taxon>Pseudomonadati</taxon>
        <taxon>Thermodesulfobacteriota</taxon>
        <taxon>Desulfobulbia</taxon>
        <taxon>Desulfobulbales</taxon>
        <taxon>Thiovibrionaceae</taxon>
        <taxon>Thiovibrio</taxon>
    </lineage>
</organism>
<keyword evidence="3" id="KW-1185">Reference proteome</keyword>
<accession>A0A9X4RMN9</accession>
<reference evidence="2" key="1">
    <citation type="journal article" date="2022" name="bioRxiv">
        <title>Thiovibrio frasassiensisgen. nov., sp. nov., an autotrophic, elemental sulfur disproportionating bacterium isolated from sulfidic karst sediment, and proposal of Thiovibrionaceae fam. nov.</title>
        <authorList>
            <person name="Aronson H."/>
            <person name="Thomas C."/>
            <person name="Bhattacharyya M."/>
            <person name="Eckstein S."/>
            <person name="Jensen S."/>
            <person name="Barco R."/>
            <person name="Macalady J."/>
            <person name="Amend J."/>
        </authorList>
    </citation>
    <scope>NUCLEOTIDE SEQUENCE</scope>
    <source>
        <strain evidence="2">RS19-109</strain>
    </source>
</reference>
<keyword evidence="1" id="KW-0812">Transmembrane</keyword>
<name>A0A9X4RMN9_9BACT</name>
<dbReference type="RefSeq" id="WP_307633491.1">
    <property type="nucleotide sequence ID" value="NZ_JAPHEH010000001.1"/>
</dbReference>
<evidence type="ECO:0000313" key="2">
    <source>
        <dbReference type="EMBL" id="MDG4476525.1"/>
    </source>
</evidence>
<keyword evidence="1" id="KW-1133">Transmembrane helix</keyword>
<feature type="transmembrane region" description="Helical" evidence="1">
    <location>
        <begin position="61"/>
        <end position="85"/>
    </location>
</feature>
<protein>
    <submittedName>
        <fullName evidence="2">Uncharacterized protein</fullName>
    </submittedName>
</protein>
<evidence type="ECO:0000313" key="3">
    <source>
        <dbReference type="Proteomes" id="UP001154240"/>
    </source>
</evidence>
<keyword evidence="1" id="KW-0472">Membrane</keyword>